<comment type="caution">
    <text evidence="1">The sequence shown here is derived from an EMBL/GenBank/DDBJ whole genome shotgun (WGS) entry which is preliminary data.</text>
</comment>
<evidence type="ECO:0000313" key="2">
    <source>
        <dbReference type="Proteomes" id="UP001377168"/>
    </source>
</evidence>
<protein>
    <submittedName>
        <fullName evidence="1">Uncharacterized protein</fullName>
    </submittedName>
</protein>
<sequence>MERIKKATVTGITTAALLAGSVGVSLAVVDSAPSKTVTARDNGRDERPALTARATKRGVAAWQQFRVYGSARQLPPGTRVRLQQRQDGQWTTLPASMNTTRKATYKMRVYLGFKGRNTLRIVGGGMALAPFTVTVR</sequence>
<dbReference type="EMBL" id="JBBKAJ010000022">
    <property type="protein sequence ID" value="MEJ8638401.1"/>
    <property type="molecule type" value="Genomic_DNA"/>
</dbReference>
<reference evidence="1" key="1">
    <citation type="submission" date="2024-03" db="EMBL/GenBank/DDBJ databases">
        <title>Novel Streptomyces species of biotechnological and ecological value are a feature of Machair soil.</title>
        <authorList>
            <person name="Prole J.R."/>
            <person name="Goodfellow M."/>
            <person name="Allenby N."/>
            <person name="Ward A.C."/>
        </authorList>
    </citation>
    <scope>NUCLEOTIDE SEQUENCE</scope>
    <source>
        <strain evidence="1">MS2.AVA.5</strain>
    </source>
</reference>
<name>A0ACC6Q455_9ACTN</name>
<keyword evidence="2" id="KW-1185">Reference proteome</keyword>
<organism evidence="1 2">
    <name type="scientific">Streptomyces achmelvichensis</name>
    <dbReference type="NCBI Taxonomy" id="3134111"/>
    <lineage>
        <taxon>Bacteria</taxon>
        <taxon>Bacillati</taxon>
        <taxon>Actinomycetota</taxon>
        <taxon>Actinomycetes</taxon>
        <taxon>Kitasatosporales</taxon>
        <taxon>Streptomycetaceae</taxon>
        <taxon>Streptomyces</taxon>
    </lineage>
</organism>
<dbReference type="Proteomes" id="UP001377168">
    <property type="component" value="Unassembled WGS sequence"/>
</dbReference>
<gene>
    <name evidence="1" type="ORF">WKI67_34090</name>
</gene>
<accession>A0ACC6Q455</accession>
<proteinExistence type="predicted"/>
<evidence type="ECO:0000313" key="1">
    <source>
        <dbReference type="EMBL" id="MEJ8638401.1"/>
    </source>
</evidence>